<organism evidence="2 3">
    <name type="scientific">Halomicronema hongdechloris C2206</name>
    <dbReference type="NCBI Taxonomy" id="1641165"/>
    <lineage>
        <taxon>Bacteria</taxon>
        <taxon>Bacillati</taxon>
        <taxon>Cyanobacteriota</taxon>
        <taxon>Cyanophyceae</taxon>
        <taxon>Nodosilineales</taxon>
        <taxon>Nodosilineaceae</taxon>
        <taxon>Halomicronema</taxon>
    </lineage>
</organism>
<evidence type="ECO:0000313" key="3">
    <source>
        <dbReference type="Proteomes" id="UP000191901"/>
    </source>
</evidence>
<keyword evidence="1" id="KW-0472">Membrane</keyword>
<dbReference type="EMBL" id="CP021983">
    <property type="protein sequence ID" value="ASC71784.1"/>
    <property type="molecule type" value="Genomic_DNA"/>
</dbReference>
<gene>
    <name evidence="2" type="ORF">XM38_027380</name>
</gene>
<dbReference type="KEGG" id="hhg:XM38_027380"/>
<dbReference type="Proteomes" id="UP000191901">
    <property type="component" value="Chromosome"/>
</dbReference>
<dbReference type="AlphaFoldDB" id="A0A1Z3HN88"/>
<reference evidence="2 3" key="1">
    <citation type="journal article" date="2016" name="Biochim. Biophys. Acta">
        <title>Characterization of red-shifted phycobilisomes isolated from the chlorophyll f-containing cyanobacterium Halomicronema hongdechloris.</title>
        <authorList>
            <person name="Li Y."/>
            <person name="Lin Y."/>
            <person name="Garvey C.J."/>
            <person name="Birch D."/>
            <person name="Corkery R.W."/>
            <person name="Loughlin P.C."/>
            <person name="Scheer H."/>
            <person name="Willows R.D."/>
            <person name="Chen M."/>
        </authorList>
    </citation>
    <scope>NUCLEOTIDE SEQUENCE [LARGE SCALE GENOMIC DNA]</scope>
    <source>
        <strain evidence="2 3">C2206</strain>
    </source>
</reference>
<keyword evidence="1" id="KW-0812">Transmembrane</keyword>
<keyword evidence="1" id="KW-1133">Transmembrane helix</keyword>
<feature type="transmembrane region" description="Helical" evidence="1">
    <location>
        <begin position="20"/>
        <end position="39"/>
    </location>
</feature>
<accession>A0A1Z3HN88</accession>
<evidence type="ECO:0000256" key="1">
    <source>
        <dbReference type="SAM" id="Phobius"/>
    </source>
</evidence>
<evidence type="ECO:0000313" key="2">
    <source>
        <dbReference type="EMBL" id="ASC71784.1"/>
    </source>
</evidence>
<name>A0A1Z3HN88_9CYAN</name>
<protein>
    <submittedName>
        <fullName evidence="2">Uncharacterized protein</fullName>
    </submittedName>
</protein>
<dbReference type="OrthoDB" id="516752at2"/>
<feature type="transmembrane region" description="Helical" evidence="1">
    <location>
        <begin position="54"/>
        <end position="72"/>
    </location>
</feature>
<keyword evidence="3" id="KW-1185">Reference proteome</keyword>
<dbReference type="STRING" id="1641165.XM38_20045"/>
<proteinExistence type="predicted"/>
<sequence>MGRAPNRSGIYRLTTRVVKYLMLALFAFLLVCLTAPIFSDFQVIGTLVSTISPWFWRLAIVTICLMATSAVAEAL</sequence>